<evidence type="ECO:0000256" key="2">
    <source>
        <dbReference type="ARBA" id="ARBA00022475"/>
    </source>
</evidence>
<sequence>MFFLKVLSRLPLPILYIIGDFLFFIAYYVLKYRRDVVAKNLKDSFPEKSPKELAQIEKEYYRYLSDFLIEMIKEITFSKKELQKRFVWKPCDDLKRVMDAGDSVILLAAHYINWEWGLLSLSVNLPFPLTVIYQKLSNKTFDKLVLDMRTRFGGEAVEKDTSMMSMLRSARKQRAIVINADQLPQRSAKSERYWKDFLHRETAFFTGADRMAKILKTPVFFLNIKRTQRGYYEMRSELLAEPPYTKTTTVIMDKYVEATERQILRDPSPWLWSHKRWKYTREEVEPVDNN</sequence>
<comment type="subcellular location">
    <subcellularLocation>
        <location evidence="1">Cell inner membrane</location>
    </subcellularLocation>
</comment>
<protein>
    <submittedName>
        <fullName evidence="8">Lysophospholipid acyltransferase family protein</fullName>
    </submittedName>
</protein>
<comment type="caution">
    <text evidence="8">The sequence shown here is derived from an EMBL/GenBank/DDBJ whole genome shotgun (WGS) entry which is preliminary data.</text>
</comment>
<dbReference type="Proteomes" id="UP001403385">
    <property type="component" value="Unassembled WGS sequence"/>
</dbReference>
<keyword evidence="7" id="KW-0812">Transmembrane</keyword>
<dbReference type="RefSeq" id="WP_346821884.1">
    <property type="nucleotide sequence ID" value="NZ_JBDKWZ010000007.1"/>
</dbReference>
<keyword evidence="3" id="KW-0997">Cell inner membrane</keyword>
<accession>A0AAW9S827</accession>
<name>A0AAW9S827_9BACT</name>
<evidence type="ECO:0000313" key="8">
    <source>
        <dbReference type="EMBL" id="MEN7549114.1"/>
    </source>
</evidence>
<gene>
    <name evidence="8" type="ORF">AAG747_14420</name>
</gene>
<keyword evidence="4" id="KW-0808">Transferase</keyword>
<dbReference type="AlphaFoldDB" id="A0AAW9S827"/>
<keyword evidence="6 8" id="KW-0012">Acyltransferase</keyword>
<evidence type="ECO:0000256" key="3">
    <source>
        <dbReference type="ARBA" id="ARBA00022519"/>
    </source>
</evidence>
<dbReference type="CDD" id="cd07984">
    <property type="entry name" value="LPLAT_LABLAT-like"/>
    <property type="match status" value="1"/>
</dbReference>
<dbReference type="InterPro" id="IPR004960">
    <property type="entry name" value="LipA_acyltrans"/>
</dbReference>
<dbReference type="GO" id="GO:0016746">
    <property type="term" value="F:acyltransferase activity"/>
    <property type="evidence" value="ECO:0007669"/>
    <property type="project" value="UniProtKB-KW"/>
</dbReference>
<keyword evidence="7" id="KW-1133">Transmembrane helix</keyword>
<dbReference type="PANTHER" id="PTHR30606:SF10">
    <property type="entry name" value="PHOSPHATIDYLINOSITOL MANNOSIDE ACYLTRANSFERASE"/>
    <property type="match status" value="1"/>
</dbReference>
<keyword evidence="2" id="KW-1003">Cell membrane</keyword>
<evidence type="ECO:0000256" key="4">
    <source>
        <dbReference type="ARBA" id="ARBA00022679"/>
    </source>
</evidence>
<keyword evidence="5 7" id="KW-0472">Membrane</keyword>
<evidence type="ECO:0000256" key="5">
    <source>
        <dbReference type="ARBA" id="ARBA00023136"/>
    </source>
</evidence>
<proteinExistence type="predicted"/>
<evidence type="ECO:0000313" key="9">
    <source>
        <dbReference type="Proteomes" id="UP001403385"/>
    </source>
</evidence>
<feature type="transmembrane region" description="Helical" evidence="7">
    <location>
        <begin position="12"/>
        <end position="30"/>
    </location>
</feature>
<evidence type="ECO:0000256" key="6">
    <source>
        <dbReference type="ARBA" id="ARBA00023315"/>
    </source>
</evidence>
<evidence type="ECO:0000256" key="1">
    <source>
        <dbReference type="ARBA" id="ARBA00004533"/>
    </source>
</evidence>
<dbReference type="EMBL" id="JBDKWZ010000007">
    <property type="protein sequence ID" value="MEN7549114.1"/>
    <property type="molecule type" value="Genomic_DNA"/>
</dbReference>
<dbReference type="PANTHER" id="PTHR30606">
    <property type="entry name" value="LIPID A BIOSYNTHESIS LAUROYL ACYLTRANSFERASE"/>
    <property type="match status" value="1"/>
</dbReference>
<keyword evidence="9" id="KW-1185">Reference proteome</keyword>
<reference evidence="8 9" key="1">
    <citation type="submission" date="2024-04" db="EMBL/GenBank/DDBJ databases">
        <title>Novel genus in family Flammeovirgaceae.</title>
        <authorList>
            <person name="Nguyen T.H."/>
            <person name="Vuong T.Q."/>
            <person name="Le H."/>
            <person name="Kim S.-G."/>
        </authorList>
    </citation>
    <scope>NUCLEOTIDE SEQUENCE [LARGE SCALE GENOMIC DNA]</scope>
    <source>
        <strain evidence="8 9">JCM 23209</strain>
    </source>
</reference>
<evidence type="ECO:0000256" key="7">
    <source>
        <dbReference type="SAM" id="Phobius"/>
    </source>
</evidence>
<dbReference type="Pfam" id="PF03279">
    <property type="entry name" value="Lip_A_acyltrans"/>
    <property type="match status" value="1"/>
</dbReference>
<dbReference type="GO" id="GO:0005886">
    <property type="term" value="C:plasma membrane"/>
    <property type="evidence" value="ECO:0007669"/>
    <property type="project" value="UniProtKB-SubCell"/>
</dbReference>
<dbReference type="GO" id="GO:0009247">
    <property type="term" value="P:glycolipid biosynthetic process"/>
    <property type="evidence" value="ECO:0007669"/>
    <property type="project" value="UniProtKB-ARBA"/>
</dbReference>
<organism evidence="8 9">
    <name type="scientific">Rapidithrix thailandica</name>
    <dbReference type="NCBI Taxonomy" id="413964"/>
    <lineage>
        <taxon>Bacteria</taxon>
        <taxon>Pseudomonadati</taxon>
        <taxon>Bacteroidota</taxon>
        <taxon>Cytophagia</taxon>
        <taxon>Cytophagales</taxon>
        <taxon>Flammeovirgaceae</taxon>
        <taxon>Rapidithrix</taxon>
    </lineage>
</organism>